<dbReference type="Proteomes" id="UP001305414">
    <property type="component" value="Unassembled WGS sequence"/>
</dbReference>
<organism evidence="2 3">
    <name type="scientific">Xylaria bambusicola</name>
    <dbReference type="NCBI Taxonomy" id="326684"/>
    <lineage>
        <taxon>Eukaryota</taxon>
        <taxon>Fungi</taxon>
        <taxon>Dikarya</taxon>
        <taxon>Ascomycota</taxon>
        <taxon>Pezizomycotina</taxon>
        <taxon>Sordariomycetes</taxon>
        <taxon>Xylariomycetidae</taxon>
        <taxon>Xylariales</taxon>
        <taxon>Xylariaceae</taxon>
        <taxon>Xylaria</taxon>
    </lineage>
</organism>
<dbReference type="EMBL" id="JAWHQM010000063">
    <property type="protein sequence ID" value="KAK5636138.1"/>
    <property type="molecule type" value="Genomic_DNA"/>
</dbReference>
<dbReference type="AlphaFoldDB" id="A0AAN7UYQ9"/>
<name>A0AAN7UYQ9_9PEZI</name>
<reference evidence="2 3" key="1">
    <citation type="submission" date="2023-10" db="EMBL/GenBank/DDBJ databases">
        <title>Draft genome sequence of Xylaria bambusicola isolate GMP-LS, the root and basal stem rot pathogen of sugarcane in Indonesia.</title>
        <authorList>
            <person name="Selvaraj P."/>
            <person name="Muralishankar V."/>
            <person name="Muruganantham S."/>
            <person name="Sp S."/>
            <person name="Haryani S."/>
            <person name="Lau K.J.X."/>
            <person name="Naqvi N.I."/>
        </authorList>
    </citation>
    <scope>NUCLEOTIDE SEQUENCE [LARGE SCALE GENOMIC DNA]</scope>
    <source>
        <strain evidence="2">GMP-LS</strain>
    </source>
</reference>
<feature type="region of interest" description="Disordered" evidence="1">
    <location>
        <begin position="66"/>
        <end position="90"/>
    </location>
</feature>
<accession>A0AAN7UYQ9</accession>
<evidence type="ECO:0000313" key="2">
    <source>
        <dbReference type="EMBL" id="KAK5636138.1"/>
    </source>
</evidence>
<evidence type="ECO:0000256" key="1">
    <source>
        <dbReference type="SAM" id="MobiDB-lite"/>
    </source>
</evidence>
<keyword evidence="3" id="KW-1185">Reference proteome</keyword>
<proteinExistence type="predicted"/>
<sequence length="127" mass="14408">MNIATAARRRIEARAVGRTPEQHAALERALARRRVQLQYNSPVSRPVQQHHLPQVEDVDPRRLRSQFLGPDDLQGRVGDREGSPPAAMPEYLHEVDDSEIYTVFKMYGLDTPRTNSTLLPNFDYASG</sequence>
<feature type="compositionally biased region" description="Basic and acidic residues" evidence="1">
    <location>
        <begin position="73"/>
        <end position="82"/>
    </location>
</feature>
<comment type="caution">
    <text evidence="2">The sequence shown here is derived from an EMBL/GenBank/DDBJ whole genome shotgun (WGS) entry which is preliminary data.</text>
</comment>
<gene>
    <name evidence="2" type="ORF">RRF57_011850</name>
</gene>
<protein>
    <submittedName>
        <fullName evidence="2">Uncharacterized protein</fullName>
    </submittedName>
</protein>
<evidence type="ECO:0000313" key="3">
    <source>
        <dbReference type="Proteomes" id="UP001305414"/>
    </source>
</evidence>